<name>A0A3B0MXH0_9RHOB</name>
<dbReference type="RefSeq" id="WP_147434243.1">
    <property type="nucleotide sequence ID" value="NZ_UIHC01000049.1"/>
</dbReference>
<organism evidence="1 2">
    <name type="scientific">Roseinatronobacter ekhonensis</name>
    <dbReference type="NCBI Taxonomy" id="254356"/>
    <lineage>
        <taxon>Bacteria</taxon>
        <taxon>Pseudomonadati</taxon>
        <taxon>Pseudomonadota</taxon>
        <taxon>Alphaproteobacteria</taxon>
        <taxon>Rhodobacterales</taxon>
        <taxon>Paracoccaceae</taxon>
        <taxon>Roseinatronobacter</taxon>
    </lineage>
</organism>
<accession>A0A3B0MXH0</accession>
<dbReference type="AlphaFoldDB" id="A0A3B0MXH0"/>
<dbReference type="Proteomes" id="UP000272908">
    <property type="component" value="Unassembled WGS sequence"/>
</dbReference>
<dbReference type="EMBL" id="UIHC01000049">
    <property type="protein sequence ID" value="SUZ33424.1"/>
    <property type="molecule type" value="Genomic_DNA"/>
</dbReference>
<protein>
    <submittedName>
        <fullName evidence="1">Uncharacterized protein</fullName>
    </submittedName>
</protein>
<evidence type="ECO:0000313" key="2">
    <source>
        <dbReference type="Proteomes" id="UP000272908"/>
    </source>
</evidence>
<dbReference type="OrthoDB" id="7764054at2"/>
<gene>
    <name evidence="1" type="ORF">ROE7235_03194</name>
</gene>
<sequence>MIPQAYEFKRLVSRFRKMSMFGFLFEGMESAPVYYFADQAAFDSDEVAALRSRIMTGPLRLPHPAVIFEVRDHGPARSSLLVYARQFDDRVEAAFVLKDRCHRKWTDCLCHAIFERPGLAENILHPDLSEEDVQKYGEVATGIVWRALSILAHAGEARERKVMPALRGKYAKAGVRGWTWHQITIDLDRARARQQPLGGTHASPRWHIRRGHWRHLADGRRVFVRQCQIGDPALGGVVKDYIVKGRAA</sequence>
<evidence type="ECO:0000313" key="1">
    <source>
        <dbReference type="EMBL" id="SUZ33424.1"/>
    </source>
</evidence>
<reference evidence="2" key="1">
    <citation type="submission" date="2018-08" db="EMBL/GenBank/DDBJ databases">
        <authorList>
            <person name="Rodrigo-Torres L."/>
            <person name="Arahal R. D."/>
            <person name="Lucena T."/>
        </authorList>
    </citation>
    <scope>NUCLEOTIDE SEQUENCE [LARGE SCALE GENOMIC DNA]</scope>
    <source>
        <strain evidence="2">CECT 7235</strain>
    </source>
</reference>
<proteinExistence type="predicted"/>
<keyword evidence="2" id="KW-1185">Reference proteome</keyword>